<comment type="subcellular location">
    <subcellularLocation>
        <location evidence="1">Secreted</location>
        <location evidence="1">Cell wall</location>
        <topology evidence="1">Peptidoglycan-anchor</topology>
    </subcellularLocation>
</comment>
<gene>
    <name evidence="10" type="ORF">PL11_001275</name>
</gene>
<feature type="compositionally biased region" description="Basic and acidic residues" evidence="6">
    <location>
        <begin position="584"/>
        <end position="611"/>
    </location>
</feature>
<keyword evidence="7" id="KW-1133">Transmembrane helix</keyword>
<accession>A0A1S6QGA9</accession>
<evidence type="ECO:0000256" key="6">
    <source>
        <dbReference type="SAM" id="MobiDB-lite"/>
    </source>
</evidence>
<feature type="compositionally biased region" description="Polar residues" evidence="6">
    <location>
        <begin position="517"/>
        <end position="530"/>
    </location>
</feature>
<dbReference type="AlphaFoldDB" id="A0A1S6QGA9"/>
<feature type="region of interest" description="Disordered" evidence="6">
    <location>
        <begin position="41"/>
        <end position="146"/>
    </location>
</feature>
<evidence type="ECO:0000256" key="2">
    <source>
        <dbReference type="ARBA" id="ARBA00022512"/>
    </source>
</evidence>
<evidence type="ECO:0000256" key="1">
    <source>
        <dbReference type="ARBA" id="ARBA00004168"/>
    </source>
</evidence>
<dbReference type="Proteomes" id="UP000030361">
    <property type="component" value="Chromosome"/>
</dbReference>
<evidence type="ECO:0000259" key="9">
    <source>
        <dbReference type="PROSITE" id="PS50847"/>
    </source>
</evidence>
<feature type="region of interest" description="Disordered" evidence="6">
    <location>
        <begin position="517"/>
        <end position="696"/>
    </location>
</feature>
<feature type="chain" id="PRO_5010569366" evidence="8">
    <location>
        <begin position="30"/>
        <end position="772"/>
    </location>
</feature>
<dbReference type="InterPro" id="IPR008966">
    <property type="entry name" value="Adhesion_dom_sf"/>
</dbReference>
<reference evidence="10 11" key="1">
    <citation type="journal article" date="2015" name="Genome Announc.">
        <title>Genome Sequence of Lactobacillus curieae CCTCC M 2011381T, a Novel Producer of Gamma-aminobutyric Acid.</title>
        <authorList>
            <person name="Wang Y."/>
            <person name="Wang Y."/>
            <person name="Lang C."/>
            <person name="Wei D."/>
            <person name="Xu P."/>
            <person name="Xie J."/>
        </authorList>
    </citation>
    <scope>NUCLEOTIDE SEQUENCE [LARGE SCALE GENOMIC DNA]</scope>
    <source>
        <strain evidence="10 11">CCTCC M 2011381</strain>
    </source>
</reference>
<sequence>MRKRLIPIMMAVVAVIIGFVGFFSLTACAATGDPAGGITPSAVTATRAGPTEGTDVNSTQSVSQSSETTANAEQTVSDQQDATYSANSTAGSIQQQTTEPAAEQSQAQVAEQAQTPAVQPTSQSSSTETRNVTTTQVQPAKASLNVKPKAQAKPVVYAKNSVKAAAVTVKRHTAKAPVYSKAASANVVMRNTAANTATNVSKDKDATKFMEKVTVSKDKDGNNPLPEHSEIDGKTPFYVRYDWSVPSAKSGDKYVLELPDQIKAKDYLPNDPIEMRDENNDLIGKVTIDNNVATIEFQPGVDNKQNLKGYFAFGAEFNKEAVNTSGETEIVFPKSGTDATFDYNIKYTDAEWGTSSGQSILYKGRNQVQETNPATGKKEYTDKIKWSISVNNARKLNQVNPVITDKFAEGHYLIPDSVMVNYYNEAGDIVKKVKAPELKVDVISNNTTTGGGEFKVSLDSLMAADAIANNNQAIPAKAVVSFETKIIDFKDYVVGDTMPKLSNNDLKMETKDSVISGNKQSLTAKTSQFSREGGATGDEELIEEPEDPKDPNEKPKEPTEEPKKPEDPKPNEPGTPDIVVPPIEDPKVPSDKPKEPTEEPKVPSEKPKEPTTEESPVEEPKVPSDKPKEPTTEESPVEEPKVPSDKQKTPTEETVEPVEKTKQPTKEADEINAATEEPTKVVKTTTTSSALPVDNGQETVNALAATGTNSENSPMKPAVMLGIDYQQASDNYPESGKLPQTGDSNDALISVVGGILMVITASGMFVILRKRA</sequence>
<feature type="compositionally biased region" description="Polar residues" evidence="6">
    <location>
        <begin position="70"/>
        <end position="99"/>
    </location>
</feature>
<feature type="compositionally biased region" description="Acidic residues" evidence="6">
    <location>
        <begin position="537"/>
        <end position="547"/>
    </location>
</feature>
<dbReference type="InterPro" id="IPR011252">
    <property type="entry name" value="Fibrogen-bd_dom1"/>
</dbReference>
<feature type="compositionally biased region" description="Low complexity" evidence="6">
    <location>
        <begin position="681"/>
        <end position="690"/>
    </location>
</feature>
<keyword evidence="4 8" id="KW-0732">Signal</keyword>
<evidence type="ECO:0000256" key="7">
    <source>
        <dbReference type="SAM" id="Phobius"/>
    </source>
</evidence>
<dbReference type="RefSeq" id="WP_052127634.1">
    <property type="nucleotide sequence ID" value="NZ_CP018906.1"/>
</dbReference>
<dbReference type="SUPFAM" id="SSF49401">
    <property type="entry name" value="Bacterial adhesins"/>
    <property type="match status" value="2"/>
</dbReference>
<feature type="compositionally biased region" description="Low complexity" evidence="6">
    <location>
        <begin position="58"/>
        <end position="69"/>
    </location>
</feature>
<feature type="transmembrane region" description="Helical" evidence="7">
    <location>
        <begin position="747"/>
        <end position="768"/>
    </location>
</feature>
<dbReference type="Gene3D" id="2.60.40.1280">
    <property type="match status" value="1"/>
</dbReference>
<feature type="compositionally biased region" description="Polar residues" evidence="6">
    <location>
        <begin position="115"/>
        <end position="138"/>
    </location>
</feature>
<dbReference type="GO" id="GO:0007155">
    <property type="term" value="P:cell adhesion"/>
    <property type="evidence" value="ECO:0007669"/>
    <property type="project" value="InterPro"/>
</dbReference>
<evidence type="ECO:0000313" key="11">
    <source>
        <dbReference type="Proteomes" id="UP000030361"/>
    </source>
</evidence>
<dbReference type="PROSITE" id="PS51257">
    <property type="entry name" value="PROKAR_LIPOPROTEIN"/>
    <property type="match status" value="1"/>
</dbReference>
<keyword evidence="5" id="KW-0572">Peptidoglycan-anchor</keyword>
<feature type="domain" description="Gram-positive cocci surface proteins LPxTG" evidence="9">
    <location>
        <begin position="738"/>
        <end position="772"/>
    </location>
</feature>
<dbReference type="NCBIfam" id="TIGR01167">
    <property type="entry name" value="LPXTG_anchor"/>
    <property type="match status" value="1"/>
</dbReference>
<dbReference type="OrthoDB" id="2216808at2"/>
<name>A0A1S6QGA9_9LACO</name>
<evidence type="ECO:0000256" key="5">
    <source>
        <dbReference type="ARBA" id="ARBA00023088"/>
    </source>
</evidence>
<evidence type="ECO:0000313" key="10">
    <source>
        <dbReference type="EMBL" id="AQW20638.1"/>
    </source>
</evidence>
<feature type="compositionally biased region" description="Basic and acidic residues" evidence="6">
    <location>
        <begin position="548"/>
        <end position="570"/>
    </location>
</feature>
<proteinExistence type="predicted"/>
<dbReference type="InterPro" id="IPR019931">
    <property type="entry name" value="LPXTG_anchor"/>
</dbReference>
<dbReference type="Pfam" id="PF17961">
    <property type="entry name" value="Big_8"/>
    <property type="match status" value="1"/>
</dbReference>
<organism evidence="10 11">
    <name type="scientific">Lentilactobacillus curieae</name>
    <dbReference type="NCBI Taxonomy" id="1138822"/>
    <lineage>
        <taxon>Bacteria</taxon>
        <taxon>Bacillati</taxon>
        <taxon>Bacillota</taxon>
        <taxon>Bacilli</taxon>
        <taxon>Lactobacillales</taxon>
        <taxon>Lactobacillaceae</taxon>
        <taxon>Lentilactobacillus</taxon>
    </lineage>
</organism>
<keyword evidence="7" id="KW-0812">Transmembrane</keyword>
<dbReference type="Pfam" id="PF00746">
    <property type="entry name" value="Gram_pos_anchor"/>
    <property type="match status" value="1"/>
</dbReference>
<dbReference type="PROSITE" id="PS50847">
    <property type="entry name" value="GRAM_POS_ANCHORING"/>
    <property type="match status" value="1"/>
</dbReference>
<dbReference type="Gene3D" id="2.60.40.740">
    <property type="match status" value="1"/>
</dbReference>
<evidence type="ECO:0000256" key="3">
    <source>
        <dbReference type="ARBA" id="ARBA00022525"/>
    </source>
</evidence>
<evidence type="ECO:0000256" key="4">
    <source>
        <dbReference type="ARBA" id="ARBA00022729"/>
    </source>
</evidence>
<keyword evidence="2" id="KW-0134">Cell wall</keyword>
<dbReference type="EMBL" id="CP018906">
    <property type="protein sequence ID" value="AQW20638.1"/>
    <property type="molecule type" value="Genomic_DNA"/>
</dbReference>
<dbReference type="KEGG" id="lcu:PL11_001275"/>
<keyword evidence="3" id="KW-0964">Secreted</keyword>
<evidence type="ECO:0000256" key="8">
    <source>
        <dbReference type="SAM" id="SignalP"/>
    </source>
</evidence>
<keyword evidence="7" id="KW-0472">Membrane</keyword>
<protein>
    <submittedName>
        <fullName evidence="10">LPXTG cell wall anchor domain-containing protein</fullName>
    </submittedName>
</protein>
<feature type="compositionally biased region" description="Basic and acidic residues" evidence="6">
    <location>
        <begin position="638"/>
        <end position="669"/>
    </location>
</feature>
<dbReference type="InterPro" id="IPR041171">
    <property type="entry name" value="SDR_Ig"/>
</dbReference>
<feature type="compositionally biased region" description="Basic and acidic residues" evidence="6">
    <location>
        <begin position="618"/>
        <end position="631"/>
    </location>
</feature>
<feature type="compositionally biased region" description="Low complexity" evidence="6">
    <location>
        <begin position="101"/>
        <end position="114"/>
    </location>
</feature>
<feature type="signal peptide" evidence="8">
    <location>
        <begin position="1"/>
        <end position="29"/>
    </location>
</feature>
<keyword evidence="11" id="KW-1185">Reference proteome</keyword>